<protein>
    <submittedName>
        <fullName evidence="1">Uncharacterized protein</fullName>
    </submittedName>
</protein>
<reference evidence="2" key="1">
    <citation type="journal article" date="2023" name="Nat. Plants">
        <title>Single-cell RNA sequencing provides a high-resolution roadmap for understanding the multicellular compartmentation of specialized metabolism.</title>
        <authorList>
            <person name="Sun S."/>
            <person name="Shen X."/>
            <person name="Li Y."/>
            <person name="Li Y."/>
            <person name="Wang S."/>
            <person name="Li R."/>
            <person name="Zhang H."/>
            <person name="Shen G."/>
            <person name="Guo B."/>
            <person name="Wei J."/>
            <person name="Xu J."/>
            <person name="St-Pierre B."/>
            <person name="Chen S."/>
            <person name="Sun C."/>
        </authorList>
    </citation>
    <scope>NUCLEOTIDE SEQUENCE [LARGE SCALE GENOMIC DNA]</scope>
</reference>
<evidence type="ECO:0000313" key="1">
    <source>
        <dbReference type="EMBL" id="KAI5658006.1"/>
    </source>
</evidence>
<accession>A0ACC0AES4</accession>
<organism evidence="1 2">
    <name type="scientific">Catharanthus roseus</name>
    <name type="common">Madagascar periwinkle</name>
    <name type="synonym">Vinca rosea</name>
    <dbReference type="NCBI Taxonomy" id="4058"/>
    <lineage>
        <taxon>Eukaryota</taxon>
        <taxon>Viridiplantae</taxon>
        <taxon>Streptophyta</taxon>
        <taxon>Embryophyta</taxon>
        <taxon>Tracheophyta</taxon>
        <taxon>Spermatophyta</taxon>
        <taxon>Magnoliopsida</taxon>
        <taxon>eudicotyledons</taxon>
        <taxon>Gunneridae</taxon>
        <taxon>Pentapetalae</taxon>
        <taxon>asterids</taxon>
        <taxon>lamiids</taxon>
        <taxon>Gentianales</taxon>
        <taxon>Apocynaceae</taxon>
        <taxon>Rauvolfioideae</taxon>
        <taxon>Vinceae</taxon>
        <taxon>Catharanthinae</taxon>
        <taxon>Catharanthus</taxon>
    </lineage>
</organism>
<dbReference type="EMBL" id="CM044706">
    <property type="protein sequence ID" value="KAI5658006.1"/>
    <property type="molecule type" value="Genomic_DNA"/>
</dbReference>
<name>A0ACC0AES4_CATRO</name>
<keyword evidence="2" id="KW-1185">Reference proteome</keyword>
<sequence>MAEKVGDFRFFTVKELSATYSSFPSWKFFSIANLSRPLMLMLDRLEGSGESRYLMKELAYAVANEQGQFGALKLMLLYKSSERILASSLGASEGTTVLYFHHSSSYKYGGRLRVPNILSSVRHVMSLLPKEHPLTPLNTPEELRNFLGSTDKALLLLEFCGWTSKLLGKGKNNTTENAFGILFLVVFICFVGKKYLYFD</sequence>
<comment type="caution">
    <text evidence="1">The sequence shown here is derived from an EMBL/GenBank/DDBJ whole genome shotgun (WGS) entry which is preliminary data.</text>
</comment>
<proteinExistence type="predicted"/>
<dbReference type="Proteomes" id="UP001060085">
    <property type="component" value="Linkage Group LG06"/>
</dbReference>
<evidence type="ECO:0000313" key="2">
    <source>
        <dbReference type="Proteomes" id="UP001060085"/>
    </source>
</evidence>
<gene>
    <name evidence="1" type="ORF">M9H77_26799</name>
</gene>